<dbReference type="STRING" id="764103.G7DZX0"/>
<dbReference type="GO" id="GO:0003729">
    <property type="term" value="F:mRNA binding"/>
    <property type="evidence" value="ECO:0007669"/>
    <property type="project" value="TreeGrafter"/>
</dbReference>
<dbReference type="InterPro" id="IPR015797">
    <property type="entry name" value="NUDIX_hydrolase-like_dom_sf"/>
</dbReference>
<keyword evidence="3" id="KW-0963">Cytoplasm</keyword>
<evidence type="ECO:0000256" key="1">
    <source>
        <dbReference type="ARBA" id="ARBA00004496"/>
    </source>
</evidence>
<dbReference type="eggNOG" id="KOG4313">
    <property type="taxonomic scope" value="Eukaryota"/>
</dbReference>
<evidence type="ECO:0000256" key="4">
    <source>
        <dbReference type="ARBA" id="ARBA00022664"/>
    </source>
</evidence>
<dbReference type="OrthoDB" id="10261522at2759"/>
<feature type="compositionally biased region" description="Low complexity" evidence="5">
    <location>
        <begin position="692"/>
        <end position="701"/>
    </location>
</feature>
<dbReference type="CDD" id="cd03676">
    <property type="entry name" value="NUDIX_Tnr3_like"/>
    <property type="match status" value="1"/>
</dbReference>
<dbReference type="PANTHER" id="PTHR16290">
    <property type="entry name" value="TRANSCRIPTION FACTOR SMIF DECAPPING ENZYME DCP1"/>
    <property type="match status" value="1"/>
</dbReference>
<reference evidence="7 8" key="1">
    <citation type="journal article" date="2011" name="J. Gen. Appl. Microbiol.">
        <title>Draft genome sequencing of the enigmatic basidiomycete Mixia osmundae.</title>
        <authorList>
            <person name="Nishida H."/>
            <person name="Nagatsuka Y."/>
            <person name="Sugiyama J."/>
        </authorList>
    </citation>
    <scope>NUCLEOTIDE SEQUENCE [LARGE SCALE GENOMIC DNA]</scope>
    <source>
        <strain evidence="8">CBS 9802 / IAM 14324 / JCM 22182 / KY 12970</strain>
    </source>
</reference>
<dbReference type="GO" id="GO:0006397">
    <property type="term" value="P:mRNA processing"/>
    <property type="evidence" value="ECO:0007669"/>
    <property type="project" value="UniProtKB-KW"/>
</dbReference>
<feature type="domain" description="Nudix hydrolase" evidence="6">
    <location>
        <begin position="268"/>
        <end position="425"/>
    </location>
</feature>
<dbReference type="PANTHER" id="PTHR16290:SF0">
    <property type="entry name" value="DECAPPING PROTEIN 1, ISOFORM A"/>
    <property type="match status" value="1"/>
</dbReference>
<comment type="subcellular location">
    <subcellularLocation>
        <location evidence="1">Cytoplasm</location>
    </subcellularLocation>
</comment>
<protein>
    <recommendedName>
        <fullName evidence="6">Nudix hydrolase domain-containing protein</fullName>
    </recommendedName>
</protein>
<dbReference type="RefSeq" id="XP_014570755.1">
    <property type="nucleotide sequence ID" value="XM_014715269.1"/>
</dbReference>
<proteinExistence type="inferred from homology"/>
<dbReference type="Proteomes" id="UP000009131">
    <property type="component" value="Unassembled WGS sequence"/>
</dbReference>
<feature type="region of interest" description="Disordered" evidence="5">
    <location>
        <begin position="629"/>
        <end position="654"/>
    </location>
</feature>
<dbReference type="SUPFAM" id="SSF55811">
    <property type="entry name" value="Nudix"/>
    <property type="match status" value="1"/>
</dbReference>
<keyword evidence="4" id="KW-0507">mRNA processing</keyword>
<dbReference type="GO" id="GO:0031087">
    <property type="term" value="P:deadenylation-independent decapping of nuclear-transcribed mRNA"/>
    <property type="evidence" value="ECO:0007669"/>
    <property type="project" value="TreeGrafter"/>
</dbReference>
<accession>G7DZX0</accession>
<name>G7DZX0_MIXOS</name>
<dbReference type="GO" id="GO:0044715">
    <property type="term" value="F:8-oxo-dGDP phosphatase activity"/>
    <property type="evidence" value="ECO:0007669"/>
    <property type="project" value="UniProtKB-ARBA"/>
</dbReference>
<dbReference type="EMBL" id="BABT02000076">
    <property type="protein sequence ID" value="GAA96130.1"/>
    <property type="molecule type" value="Genomic_DNA"/>
</dbReference>
<evidence type="ECO:0000256" key="5">
    <source>
        <dbReference type="SAM" id="MobiDB-lite"/>
    </source>
</evidence>
<evidence type="ECO:0000313" key="8">
    <source>
        <dbReference type="Proteomes" id="UP000009131"/>
    </source>
</evidence>
<feature type="compositionally biased region" description="Polar residues" evidence="5">
    <location>
        <begin position="739"/>
        <end position="753"/>
    </location>
</feature>
<dbReference type="InParanoid" id="G7DZX0"/>
<dbReference type="HOGENOM" id="CLU_351269_0_0_1"/>
<dbReference type="Pfam" id="PF00293">
    <property type="entry name" value="NUDIX"/>
    <property type="match status" value="1"/>
</dbReference>
<reference evidence="7 8" key="2">
    <citation type="journal article" date="2012" name="Open Biol.">
        <title>Characteristics of nucleosomes and linker DNA regions on the genome of the basidiomycete Mixia osmundae revealed by mono- and dinucleosome mapping.</title>
        <authorList>
            <person name="Nishida H."/>
            <person name="Kondo S."/>
            <person name="Matsumoto T."/>
            <person name="Suzuki Y."/>
            <person name="Yoshikawa H."/>
            <person name="Taylor T.D."/>
            <person name="Sugiyama J."/>
        </authorList>
    </citation>
    <scope>NUCLEOTIDE SEQUENCE [LARGE SCALE GENOMIC DNA]</scope>
    <source>
        <strain evidence="8">CBS 9802 / IAM 14324 / JCM 22182 / KY 12970</strain>
    </source>
</reference>
<dbReference type="Gene3D" id="3.90.79.10">
    <property type="entry name" value="Nucleoside Triphosphate Pyrophosphohydrolase"/>
    <property type="match status" value="1"/>
</dbReference>
<dbReference type="Gene3D" id="2.30.29.30">
    <property type="entry name" value="Pleckstrin-homology domain (PH domain)/Phosphotyrosine-binding domain (PTB)"/>
    <property type="match status" value="1"/>
</dbReference>
<dbReference type="PROSITE" id="PS51462">
    <property type="entry name" value="NUDIX"/>
    <property type="match status" value="1"/>
</dbReference>
<keyword evidence="8" id="KW-1185">Reference proteome</keyword>
<feature type="region of interest" description="Disordered" evidence="5">
    <location>
        <begin position="692"/>
        <end position="765"/>
    </location>
</feature>
<dbReference type="AlphaFoldDB" id="G7DZX0"/>
<evidence type="ECO:0000259" key="6">
    <source>
        <dbReference type="PROSITE" id="PS51462"/>
    </source>
</evidence>
<dbReference type="GO" id="GO:0008047">
    <property type="term" value="F:enzyme activator activity"/>
    <property type="evidence" value="ECO:0007669"/>
    <property type="project" value="InterPro"/>
</dbReference>
<sequence>MAPKALNVKRLSLNPEAFRSPTTATAEETEHREAWGADEPLFQPGGSPTRLDAFDESDEATCAPVSLSVVRRRPVDLPSGIYSLVGVANRCDSVEISPCLVKAAYNKSWTIEPTSADSLLEQSQQIVPLFYTLADTRQPIGFLRQNVIDALRKDSVNVTRYHGLQCWEWLFSDSATPTLDSTPSTDLLAVGLSPALREQGKDEITAQFDRIIRNWKESRTFLDELSGWRDERYAIYGPKAISQPTSAVCHLPGGNIIFEIERAACSLFGFATFGVHLTAYHQDPGTGGLVVWVAKRSPDKQTWPGALDNTVAGGITASDSPFESILRECSEEASLSPAFVRQRIRSAGILSYTYFNAGGWLQPELQYIYDLPLDAPKGDLTPGLWPQTNADDGEVAQFECLPVQELIPKLLAGEFKPNCALVLLDFLIRHGYVTAESDVEFIALCTRLRKQPVLPCPPTRKQDRTSGAKQLPMALPGLSQIDNAKLALNLKTLRRHDPSIIEILDSSSYVVLYRHADGAWTKTGVEGTLFLFRRRSTPLYGFFVLNRNGVDNVSESLDDEESIETTPQFIIVQSSKTDAVHGIWVFEPEHRERIGQRMLELARSSAAEPQQSASKATGQTISLNALFGTLPDSQPEKAESIQSRNAPDASKLPTGLSLLDTMFQSAAKPSAPAQPDLQADSRALMALLGAAPAPSAPSISPGQPVKPARRHVSNGHARPPSVPNNQRPTEKPTVAPRQSKASTSAELVQSVVQQHADKDSLTSGPVLPKKEYIQALLSLIYTEPSFTDELYSRYVDWRKTA</sequence>
<organism evidence="7 8">
    <name type="scientific">Mixia osmundae (strain CBS 9802 / IAM 14324 / JCM 22182 / KY 12970)</name>
    <dbReference type="NCBI Taxonomy" id="764103"/>
    <lineage>
        <taxon>Eukaryota</taxon>
        <taxon>Fungi</taxon>
        <taxon>Dikarya</taxon>
        <taxon>Basidiomycota</taxon>
        <taxon>Pucciniomycotina</taxon>
        <taxon>Mixiomycetes</taxon>
        <taxon>Mixiales</taxon>
        <taxon>Mixiaceae</taxon>
        <taxon>Mixia</taxon>
    </lineage>
</organism>
<dbReference type="GO" id="GO:0000932">
    <property type="term" value="C:P-body"/>
    <property type="evidence" value="ECO:0007669"/>
    <property type="project" value="TreeGrafter"/>
</dbReference>
<evidence type="ECO:0000256" key="2">
    <source>
        <dbReference type="ARBA" id="ARBA00008778"/>
    </source>
</evidence>
<dbReference type="InterPro" id="IPR010334">
    <property type="entry name" value="Dcp1"/>
</dbReference>
<evidence type="ECO:0000256" key="3">
    <source>
        <dbReference type="ARBA" id="ARBA00022490"/>
    </source>
</evidence>
<dbReference type="CDD" id="cd13182">
    <property type="entry name" value="EVH1-like_Dcp1"/>
    <property type="match status" value="1"/>
</dbReference>
<dbReference type="InterPro" id="IPR011993">
    <property type="entry name" value="PH-like_dom_sf"/>
</dbReference>
<comment type="caution">
    <text evidence="7">The sequence shown here is derived from an EMBL/GenBank/DDBJ whole genome shotgun (WGS) entry which is preliminary data.</text>
</comment>
<dbReference type="SUPFAM" id="SSF50729">
    <property type="entry name" value="PH domain-like"/>
    <property type="match status" value="1"/>
</dbReference>
<dbReference type="InterPro" id="IPR000086">
    <property type="entry name" value="NUDIX_hydrolase_dom"/>
</dbReference>
<dbReference type="FunFam" id="3.90.79.10:FF:000019">
    <property type="entry name" value="Thiamin pyrophosphokinase, putative"/>
    <property type="match status" value="1"/>
</dbReference>
<dbReference type="GO" id="GO:0000290">
    <property type="term" value="P:deadenylation-dependent decapping of nuclear-transcribed mRNA"/>
    <property type="evidence" value="ECO:0007669"/>
    <property type="project" value="InterPro"/>
</dbReference>
<gene>
    <name evidence="7" type="primary">Mo02791</name>
    <name evidence="7" type="ORF">E5Q_02791</name>
</gene>
<evidence type="ECO:0000313" key="7">
    <source>
        <dbReference type="EMBL" id="GAA96130.1"/>
    </source>
</evidence>
<dbReference type="eggNOG" id="KOG2868">
    <property type="taxonomic scope" value="Eukaryota"/>
</dbReference>
<comment type="similarity">
    <text evidence="2">Belongs to the DCP1 family.</text>
</comment>
<dbReference type="Pfam" id="PF06058">
    <property type="entry name" value="DCP1"/>
    <property type="match status" value="1"/>
</dbReference>